<gene>
    <name evidence="1" type="ORF">JCM16775_0797</name>
</gene>
<dbReference type="KEGG" id="lhf:JCM16775_0797"/>
<dbReference type="EMBL" id="AP019823">
    <property type="protein sequence ID" value="BBM38090.1"/>
    <property type="molecule type" value="Genomic_DNA"/>
</dbReference>
<name>A0A510JFQ2_9FUSO</name>
<accession>A0A510JFQ2</accession>
<dbReference type="Proteomes" id="UP000321892">
    <property type="component" value="Chromosome"/>
</dbReference>
<sequence length="63" mass="7316">MRTKPIGSGRKATGLVRNKALSLRLTEDERKEIYEILNLVGKGRINSLLYILRDFEKRTKNLK</sequence>
<evidence type="ECO:0000313" key="2">
    <source>
        <dbReference type="Proteomes" id="UP000321892"/>
    </source>
</evidence>
<evidence type="ECO:0000313" key="1">
    <source>
        <dbReference type="EMBL" id="BBM38090.1"/>
    </source>
</evidence>
<dbReference type="RefSeq" id="WP_146967845.1">
    <property type="nucleotide sequence ID" value="NZ_AP019823.1"/>
</dbReference>
<reference evidence="1 2" key="1">
    <citation type="submission" date="2019-07" db="EMBL/GenBank/DDBJ databases">
        <title>Complete Genome Sequence of Leptotrichia hofstadii Strain JCM16775.</title>
        <authorList>
            <person name="Watanabe S."/>
            <person name="Cui L."/>
        </authorList>
    </citation>
    <scope>NUCLEOTIDE SEQUENCE [LARGE SCALE GENOMIC DNA]</scope>
    <source>
        <strain evidence="1 2">JCM16775</strain>
    </source>
</reference>
<dbReference type="AlphaFoldDB" id="A0A510JFQ2"/>
<organism evidence="1 2">
    <name type="scientific">Leptotrichia hofstadii</name>
    <dbReference type="NCBI Taxonomy" id="157688"/>
    <lineage>
        <taxon>Bacteria</taxon>
        <taxon>Fusobacteriati</taxon>
        <taxon>Fusobacteriota</taxon>
        <taxon>Fusobacteriia</taxon>
        <taxon>Fusobacteriales</taxon>
        <taxon>Leptotrichiaceae</taxon>
        <taxon>Leptotrichia</taxon>
    </lineage>
</organism>
<keyword evidence="2" id="KW-1185">Reference proteome</keyword>
<protein>
    <submittedName>
        <fullName evidence="1">Uncharacterized protein</fullName>
    </submittedName>
</protein>
<proteinExistence type="predicted"/>